<comment type="pathway">
    <text evidence="2">Amino-acid biosynthesis; L-valine biosynthesis; L-valine from pyruvate: step 4/4.</text>
</comment>
<dbReference type="Gene3D" id="3.20.10.10">
    <property type="entry name" value="D-amino Acid Aminotransferase, subunit A, domain 2"/>
    <property type="match status" value="1"/>
</dbReference>
<dbReference type="PANTHER" id="PTHR42743:SF11">
    <property type="entry name" value="AMINODEOXYCHORISMATE LYASE"/>
    <property type="match status" value="1"/>
</dbReference>
<dbReference type="InterPro" id="IPR036038">
    <property type="entry name" value="Aminotransferase-like"/>
</dbReference>
<evidence type="ECO:0000256" key="2">
    <source>
        <dbReference type="ARBA" id="ARBA00004931"/>
    </source>
</evidence>
<dbReference type="Gene3D" id="3.30.470.10">
    <property type="match status" value="1"/>
</dbReference>
<dbReference type="SUPFAM" id="SSF56752">
    <property type="entry name" value="D-aminoacid aminotransferase-like PLP-dependent enzymes"/>
    <property type="match status" value="1"/>
</dbReference>
<proteinExistence type="inferred from homology"/>
<comment type="catalytic activity">
    <reaction evidence="6">
        <text>L-valine + 2-oxoglutarate = 3-methyl-2-oxobutanoate + L-glutamate</text>
        <dbReference type="Rhea" id="RHEA:24813"/>
        <dbReference type="ChEBI" id="CHEBI:11851"/>
        <dbReference type="ChEBI" id="CHEBI:16810"/>
        <dbReference type="ChEBI" id="CHEBI:29985"/>
        <dbReference type="ChEBI" id="CHEBI:57762"/>
        <dbReference type="EC" id="2.6.1.42"/>
    </reaction>
</comment>
<comment type="catalytic activity">
    <reaction evidence="7">
        <text>L-isoleucine + 2-oxoglutarate = (S)-3-methyl-2-oxopentanoate + L-glutamate</text>
        <dbReference type="Rhea" id="RHEA:24801"/>
        <dbReference type="ChEBI" id="CHEBI:16810"/>
        <dbReference type="ChEBI" id="CHEBI:29985"/>
        <dbReference type="ChEBI" id="CHEBI:35146"/>
        <dbReference type="ChEBI" id="CHEBI:58045"/>
        <dbReference type="EC" id="2.6.1.42"/>
    </reaction>
</comment>
<dbReference type="EMBL" id="CP037920">
    <property type="protein sequence ID" value="QDT97478.1"/>
    <property type="molecule type" value="Genomic_DNA"/>
</dbReference>
<keyword evidence="9" id="KW-0808">Transferase</keyword>
<dbReference type="GO" id="GO:0052654">
    <property type="term" value="F:L-leucine-2-oxoglutarate transaminase activity"/>
    <property type="evidence" value="ECO:0007669"/>
    <property type="project" value="RHEA"/>
</dbReference>
<comment type="pathway">
    <text evidence="3">Amino-acid biosynthesis; L-leucine biosynthesis; L-leucine from 3-methyl-2-oxobutanoate: step 4/4.</text>
</comment>
<name>A0A517VWV4_9PLAN</name>
<dbReference type="InterPro" id="IPR001544">
    <property type="entry name" value="Aminotrans_IV"/>
</dbReference>
<dbReference type="KEGG" id="gaw:V144x_29530"/>
<dbReference type="GO" id="GO:0046394">
    <property type="term" value="P:carboxylic acid biosynthetic process"/>
    <property type="evidence" value="ECO:0007669"/>
    <property type="project" value="UniProtKB-ARBA"/>
</dbReference>
<evidence type="ECO:0000256" key="7">
    <source>
        <dbReference type="ARBA" id="ARBA00048798"/>
    </source>
</evidence>
<dbReference type="GO" id="GO:0052655">
    <property type="term" value="F:L-valine-2-oxoglutarate transaminase activity"/>
    <property type="evidence" value="ECO:0007669"/>
    <property type="project" value="RHEA"/>
</dbReference>
<dbReference type="InterPro" id="IPR050571">
    <property type="entry name" value="Class-IV_PLP-Dep_Aminotrnsfr"/>
</dbReference>
<dbReference type="EC" id="2.6.1.42" evidence="5"/>
<gene>
    <name evidence="9" type="primary">dat</name>
    <name evidence="9" type="ORF">V144x_29530</name>
</gene>
<evidence type="ECO:0000256" key="4">
    <source>
        <dbReference type="ARBA" id="ARBA00009320"/>
    </source>
</evidence>
<evidence type="ECO:0000313" key="9">
    <source>
        <dbReference type="EMBL" id="QDT97478.1"/>
    </source>
</evidence>
<dbReference type="InterPro" id="IPR043132">
    <property type="entry name" value="BCAT-like_C"/>
</dbReference>
<reference evidence="9 10" key="1">
    <citation type="submission" date="2019-03" db="EMBL/GenBank/DDBJ databases">
        <title>Deep-cultivation of Planctomycetes and their phenomic and genomic characterization uncovers novel biology.</title>
        <authorList>
            <person name="Wiegand S."/>
            <person name="Jogler M."/>
            <person name="Boedeker C."/>
            <person name="Pinto D."/>
            <person name="Vollmers J."/>
            <person name="Rivas-Marin E."/>
            <person name="Kohn T."/>
            <person name="Peeters S.H."/>
            <person name="Heuer A."/>
            <person name="Rast P."/>
            <person name="Oberbeckmann S."/>
            <person name="Bunk B."/>
            <person name="Jeske O."/>
            <person name="Meyerdierks A."/>
            <person name="Storesund J.E."/>
            <person name="Kallscheuer N."/>
            <person name="Luecker S."/>
            <person name="Lage O.M."/>
            <person name="Pohl T."/>
            <person name="Merkel B.J."/>
            <person name="Hornburger P."/>
            <person name="Mueller R.-W."/>
            <person name="Bruemmer F."/>
            <person name="Labrenz M."/>
            <person name="Spormann A.M."/>
            <person name="Op den Camp H."/>
            <person name="Overmann J."/>
            <person name="Amann R."/>
            <person name="Jetten M.S.M."/>
            <person name="Mascher T."/>
            <person name="Medema M.H."/>
            <person name="Devos D.P."/>
            <person name="Kaster A.-K."/>
            <person name="Ovreas L."/>
            <person name="Rohde M."/>
            <person name="Galperin M.Y."/>
            <person name="Jogler C."/>
        </authorList>
    </citation>
    <scope>NUCLEOTIDE SEQUENCE [LARGE SCALE GENOMIC DNA]</scope>
    <source>
        <strain evidence="9 10">V144</strain>
    </source>
</reference>
<comment type="similarity">
    <text evidence="4">Belongs to the class-IV pyridoxal-phosphate-dependent aminotransferase family.</text>
</comment>
<evidence type="ECO:0000256" key="3">
    <source>
        <dbReference type="ARBA" id="ARBA00005072"/>
    </source>
</evidence>
<comment type="pathway">
    <text evidence="1">Amino-acid biosynthesis; L-isoleucine biosynthesis; L-isoleucine from 2-oxobutanoate: step 4/4.</text>
</comment>
<dbReference type="Proteomes" id="UP000318704">
    <property type="component" value="Chromosome"/>
</dbReference>
<organism evidence="9 10">
    <name type="scientific">Gimesia aquarii</name>
    <dbReference type="NCBI Taxonomy" id="2527964"/>
    <lineage>
        <taxon>Bacteria</taxon>
        <taxon>Pseudomonadati</taxon>
        <taxon>Planctomycetota</taxon>
        <taxon>Planctomycetia</taxon>
        <taxon>Planctomycetales</taxon>
        <taxon>Planctomycetaceae</taxon>
        <taxon>Gimesia</taxon>
    </lineage>
</organism>
<keyword evidence="9" id="KW-0032">Aminotransferase</keyword>
<dbReference type="PANTHER" id="PTHR42743">
    <property type="entry name" value="AMINO-ACID AMINOTRANSFERASE"/>
    <property type="match status" value="1"/>
</dbReference>
<evidence type="ECO:0000313" key="10">
    <source>
        <dbReference type="Proteomes" id="UP000318704"/>
    </source>
</evidence>
<comment type="catalytic activity">
    <reaction evidence="8">
        <text>L-leucine + 2-oxoglutarate = 4-methyl-2-oxopentanoate + L-glutamate</text>
        <dbReference type="Rhea" id="RHEA:18321"/>
        <dbReference type="ChEBI" id="CHEBI:16810"/>
        <dbReference type="ChEBI" id="CHEBI:17865"/>
        <dbReference type="ChEBI" id="CHEBI:29985"/>
        <dbReference type="ChEBI" id="CHEBI:57427"/>
        <dbReference type="EC" id="2.6.1.42"/>
    </reaction>
</comment>
<evidence type="ECO:0000256" key="6">
    <source>
        <dbReference type="ARBA" id="ARBA00048212"/>
    </source>
</evidence>
<dbReference type="InterPro" id="IPR043131">
    <property type="entry name" value="BCAT-like_N"/>
</dbReference>
<dbReference type="RefSeq" id="WP_144985824.1">
    <property type="nucleotide sequence ID" value="NZ_CP037920.1"/>
</dbReference>
<evidence type="ECO:0000256" key="5">
    <source>
        <dbReference type="ARBA" id="ARBA00013053"/>
    </source>
</evidence>
<protein>
    <recommendedName>
        <fullName evidence="5">branched-chain-amino-acid transaminase</fullName>
        <ecNumber evidence="5">2.6.1.42</ecNumber>
    </recommendedName>
</protein>
<evidence type="ECO:0000256" key="1">
    <source>
        <dbReference type="ARBA" id="ARBA00004824"/>
    </source>
</evidence>
<dbReference type="AlphaFoldDB" id="A0A517VWV4"/>
<evidence type="ECO:0000256" key="8">
    <source>
        <dbReference type="ARBA" id="ARBA00049229"/>
    </source>
</evidence>
<dbReference type="GO" id="GO:0052656">
    <property type="term" value="F:L-isoleucine-2-oxoglutarate transaminase activity"/>
    <property type="evidence" value="ECO:0007669"/>
    <property type="project" value="RHEA"/>
</dbReference>
<dbReference type="Pfam" id="PF01063">
    <property type="entry name" value="Aminotran_4"/>
    <property type="match status" value="1"/>
</dbReference>
<sequence>MTEPQAYLNGAYIPFSEAKLSVTDLGIVYGAAVTEMIRTFAHQLFMLDEHLDRLYSALEYACIEPVPQKSELRQVCETVIEHNARLLPPEHDLGLTVFITAGHNLPYLGLSELEMCRTPTVCVHSFPLAFELWDQKYNTGQYLQKAEGQQLNKSIFDPRIKSRSRIHLYRADKLVRKENPQASALLFDQSGFAAETTIGNFYLVKDNIIKTPRPEYVLGGISQTVLAQFTKQLGLYYEETDISSNAIIDADEALTSSTAYCLMPVTHFNSQPISDGRPGPVFQKLLSAWSQSVGVDIVEQATQVGEARRKSISEQH</sequence>
<accession>A0A517VWV4</accession>